<keyword evidence="2" id="KW-1185">Reference proteome</keyword>
<dbReference type="AlphaFoldDB" id="A0A2Z2P3Z2"/>
<dbReference type="KEGG" id="gai:IMCC3135_26660"/>
<dbReference type="SFLD" id="SFLDG01129">
    <property type="entry name" value="C1.5:_HAD__Beta-PGM__Phosphata"/>
    <property type="match status" value="1"/>
</dbReference>
<protein>
    <submittedName>
        <fullName evidence="1">Pyrophosphatase PpaX</fullName>
        <ecNumber evidence="1">3.6.1.1</ecNumber>
    </submittedName>
</protein>
<dbReference type="SUPFAM" id="SSF56784">
    <property type="entry name" value="HAD-like"/>
    <property type="match status" value="1"/>
</dbReference>
<organism evidence="1 2">
    <name type="scientific">Granulosicoccus antarcticus IMCC3135</name>
    <dbReference type="NCBI Taxonomy" id="1192854"/>
    <lineage>
        <taxon>Bacteria</taxon>
        <taxon>Pseudomonadati</taxon>
        <taxon>Pseudomonadota</taxon>
        <taxon>Gammaproteobacteria</taxon>
        <taxon>Chromatiales</taxon>
        <taxon>Granulosicoccaceae</taxon>
        <taxon>Granulosicoccus</taxon>
    </lineage>
</organism>
<dbReference type="PANTHER" id="PTHR43885:SF1">
    <property type="entry name" value="SUPERFAMILY HYDROLASE, PUTATIVE (AFU_ORTHOLOGUE AFUA_4G13290)-RELATED"/>
    <property type="match status" value="1"/>
</dbReference>
<dbReference type="PANTHER" id="PTHR43885">
    <property type="entry name" value="HALOACID DEHALOGENASE-LIKE HYDROLASE"/>
    <property type="match status" value="1"/>
</dbReference>
<name>A0A2Z2P3Z2_9GAMM</name>
<dbReference type="EC" id="3.6.1.1" evidence="1"/>
<dbReference type="GO" id="GO:0004427">
    <property type="term" value="F:inorganic diphosphate phosphatase activity"/>
    <property type="evidence" value="ECO:0007669"/>
    <property type="project" value="UniProtKB-EC"/>
</dbReference>
<dbReference type="InterPro" id="IPR023214">
    <property type="entry name" value="HAD_sf"/>
</dbReference>
<gene>
    <name evidence="1" type="primary">ppaX</name>
    <name evidence="1" type="ORF">IMCC3135_26660</name>
</gene>
<evidence type="ECO:0000313" key="2">
    <source>
        <dbReference type="Proteomes" id="UP000250079"/>
    </source>
</evidence>
<keyword evidence="1" id="KW-0378">Hydrolase</keyword>
<dbReference type="Gene3D" id="1.10.260.80">
    <property type="match status" value="1"/>
</dbReference>
<dbReference type="EMBL" id="CP018632">
    <property type="protein sequence ID" value="ASJ75387.1"/>
    <property type="molecule type" value="Genomic_DNA"/>
</dbReference>
<dbReference type="Proteomes" id="UP000250079">
    <property type="component" value="Chromosome"/>
</dbReference>
<dbReference type="InterPro" id="IPR041492">
    <property type="entry name" value="HAD_2"/>
</dbReference>
<accession>A0A2Z2P3Z2</accession>
<dbReference type="SFLD" id="SFLDS00003">
    <property type="entry name" value="Haloacid_Dehalogenase"/>
    <property type="match status" value="1"/>
</dbReference>
<dbReference type="Pfam" id="PF13419">
    <property type="entry name" value="HAD_2"/>
    <property type="match status" value="1"/>
</dbReference>
<sequence>MLRHSDIATLLPHGTETRHNNMNLKTKKYWLFDMDGTLTQAMHDFDAMRSTLGLPAGMPILEALAAMDPEQAKVKHAALDAMELDMAADAIPQPGSHELLSLLQSQGATLGIVTRNGKQIANVTLAACGLDEFFSDADIISRDCCVAKPDPAGVQLLLSRWTADPADAVMVGDYLFDLQAGHSAGIDTVHMDVDSRFEWPQYTSVSVNSLQALTAYISP</sequence>
<reference evidence="1 2" key="1">
    <citation type="submission" date="2016-12" db="EMBL/GenBank/DDBJ databases">
        <authorList>
            <person name="Song W.-J."/>
            <person name="Kurnit D.M."/>
        </authorList>
    </citation>
    <scope>NUCLEOTIDE SEQUENCE [LARGE SCALE GENOMIC DNA]</scope>
    <source>
        <strain evidence="1 2">IMCC3135</strain>
    </source>
</reference>
<dbReference type="Gene3D" id="3.40.50.1000">
    <property type="entry name" value="HAD superfamily/HAD-like"/>
    <property type="match status" value="1"/>
</dbReference>
<dbReference type="NCBIfam" id="TIGR01509">
    <property type="entry name" value="HAD-SF-IA-v3"/>
    <property type="match status" value="1"/>
</dbReference>
<proteinExistence type="predicted"/>
<evidence type="ECO:0000313" key="1">
    <source>
        <dbReference type="EMBL" id="ASJ75387.1"/>
    </source>
</evidence>
<dbReference type="NCBIfam" id="TIGR01549">
    <property type="entry name" value="HAD-SF-IA-v1"/>
    <property type="match status" value="1"/>
</dbReference>
<dbReference type="InterPro" id="IPR036412">
    <property type="entry name" value="HAD-like_sf"/>
</dbReference>
<dbReference type="InterPro" id="IPR006439">
    <property type="entry name" value="HAD-SF_hydro_IA"/>
</dbReference>